<feature type="region of interest" description="Disordered" evidence="1">
    <location>
        <begin position="141"/>
        <end position="171"/>
    </location>
</feature>
<evidence type="ECO:0000313" key="2">
    <source>
        <dbReference type="EMBL" id="SVB57873.1"/>
    </source>
</evidence>
<evidence type="ECO:0000256" key="1">
    <source>
        <dbReference type="SAM" id="MobiDB-lite"/>
    </source>
</evidence>
<accession>A0A382F6N9</accession>
<dbReference type="EMBL" id="UINC01047951">
    <property type="protein sequence ID" value="SVB57873.1"/>
    <property type="molecule type" value="Genomic_DNA"/>
</dbReference>
<feature type="non-terminal residue" evidence="2">
    <location>
        <position position="1"/>
    </location>
</feature>
<gene>
    <name evidence="2" type="ORF">METZ01_LOCUS210727</name>
</gene>
<dbReference type="AlphaFoldDB" id="A0A382F6N9"/>
<name>A0A382F6N9_9ZZZZ</name>
<sequence length="443" mass="49016">IAGIIVAALVAGTAVYIFKTGPASISSTGNSENAAAMSTRIASLNKQLKQAQAQAGRVDVIETKVEVPVTPALPSAESIIEKLTKLDATDKRTLRRAVYYLETLVDQGDAAIPAIRKFMDKNVDLDISASLSDRRLVKPQLNKKGGIKDGKEAKEKKGGKEAFKKSEDPDKTKRKASAWNYFRPFPRMETDYPTTLRLGLLEATHNIGTDQAEALLLEVLDATARGVEIAYLELSLQELSPGEYLDKILKAARDLLADMPALSEDAMEVDLQTKGYLYAILVKYKDLDFVETAKDLLVRPDGSLDGHALSYLRQVLGADAIPILQTAINDNRITDGVARYAVRDAALYYVGQNAQANQILMDVVREGLEKQVEGEKFNWGEMKLSYTSLMRDVEIQSDQVLINRRQLIQDIREEFNHSELNQGLDRMDGALGRTLEGRQESKK</sequence>
<organism evidence="2">
    <name type="scientific">marine metagenome</name>
    <dbReference type="NCBI Taxonomy" id="408172"/>
    <lineage>
        <taxon>unclassified sequences</taxon>
        <taxon>metagenomes</taxon>
        <taxon>ecological metagenomes</taxon>
    </lineage>
</organism>
<reference evidence="2" key="1">
    <citation type="submission" date="2018-05" db="EMBL/GenBank/DDBJ databases">
        <authorList>
            <person name="Lanie J.A."/>
            <person name="Ng W.-L."/>
            <person name="Kazmierczak K.M."/>
            <person name="Andrzejewski T.M."/>
            <person name="Davidsen T.M."/>
            <person name="Wayne K.J."/>
            <person name="Tettelin H."/>
            <person name="Glass J.I."/>
            <person name="Rusch D."/>
            <person name="Podicherti R."/>
            <person name="Tsui H.-C.T."/>
            <person name="Winkler M.E."/>
        </authorList>
    </citation>
    <scope>NUCLEOTIDE SEQUENCE</scope>
</reference>
<feature type="compositionally biased region" description="Basic and acidic residues" evidence="1">
    <location>
        <begin position="146"/>
        <end position="171"/>
    </location>
</feature>
<proteinExistence type="predicted"/>
<protein>
    <submittedName>
        <fullName evidence="2">Uncharacterized protein</fullName>
    </submittedName>
</protein>